<evidence type="ECO:0000256" key="1">
    <source>
        <dbReference type="ARBA" id="ARBA00001917"/>
    </source>
</evidence>
<comment type="catalytic activity">
    <reaction evidence="14 15">
        <text>a quinone + NADH + 5 H(+)(in) = a quinol + NAD(+) + 4 H(+)(out)</text>
        <dbReference type="Rhea" id="RHEA:57888"/>
        <dbReference type="ChEBI" id="CHEBI:15378"/>
        <dbReference type="ChEBI" id="CHEBI:24646"/>
        <dbReference type="ChEBI" id="CHEBI:57540"/>
        <dbReference type="ChEBI" id="CHEBI:57945"/>
        <dbReference type="ChEBI" id="CHEBI:132124"/>
    </reaction>
</comment>
<dbReference type="InterPro" id="IPR001949">
    <property type="entry name" value="NADH-UbQ_OxRdtase_51kDa_CS"/>
</dbReference>
<dbReference type="NCBIfam" id="TIGR01959">
    <property type="entry name" value="nuoF_fam"/>
    <property type="match status" value="1"/>
</dbReference>
<comment type="cofactor">
    <cofactor evidence="2 15">
        <name>[4Fe-4S] cluster</name>
        <dbReference type="ChEBI" id="CHEBI:49883"/>
    </cofactor>
</comment>
<evidence type="ECO:0000256" key="5">
    <source>
        <dbReference type="ARBA" id="ARBA00022485"/>
    </source>
</evidence>
<dbReference type="Pfam" id="PF10589">
    <property type="entry name" value="NADH_4Fe-4S"/>
    <property type="match status" value="1"/>
</dbReference>
<feature type="domain" description="NADH-ubiquinone oxidoreductase 51kDa subunit iron-sulphur binding" evidence="16">
    <location>
        <begin position="342"/>
        <end position="388"/>
    </location>
</feature>
<keyword evidence="8 15" id="KW-0874">Quinone</keyword>
<dbReference type="PANTHER" id="PTHR43578:SF3">
    <property type="entry name" value="NADH-QUINONE OXIDOREDUCTASE SUBUNIT F"/>
    <property type="match status" value="1"/>
</dbReference>
<keyword evidence="6 15" id="KW-0285">Flavoprotein</keyword>
<evidence type="ECO:0000313" key="17">
    <source>
        <dbReference type="EMBL" id="ABY36100.1"/>
    </source>
</evidence>
<dbReference type="PROSITE" id="PS00645">
    <property type="entry name" value="COMPLEX1_51K_2"/>
    <property type="match status" value="1"/>
</dbReference>
<keyword evidence="10" id="KW-1278">Translocase</keyword>
<dbReference type="EnsemblBacteria" id="ABY36100">
    <property type="protein sequence ID" value="ABY36100"/>
    <property type="gene ID" value="Caur_2901"/>
</dbReference>
<dbReference type="Proteomes" id="UP000002008">
    <property type="component" value="Chromosome"/>
</dbReference>
<evidence type="ECO:0000256" key="15">
    <source>
        <dbReference type="RuleBase" id="RU364066"/>
    </source>
</evidence>
<dbReference type="InterPro" id="IPR037225">
    <property type="entry name" value="Nuo51_FMN-bd_sf"/>
</dbReference>
<dbReference type="GO" id="GO:0016491">
    <property type="term" value="F:oxidoreductase activity"/>
    <property type="evidence" value="ECO:0007669"/>
    <property type="project" value="UniProtKB-KW"/>
</dbReference>
<dbReference type="GO" id="GO:0010181">
    <property type="term" value="F:FMN binding"/>
    <property type="evidence" value="ECO:0007669"/>
    <property type="project" value="InterPro"/>
</dbReference>
<dbReference type="GO" id="GO:0051539">
    <property type="term" value="F:4 iron, 4 sulfur cluster binding"/>
    <property type="evidence" value="ECO:0007669"/>
    <property type="project" value="UniProtKB-UniRule"/>
</dbReference>
<dbReference type="InterPro" id="IPR011537">
    <property type="entry name" value="NADH-UbQ_OxRdtase_suF"/>
</dbReference>
<comment type="cofactor">
    <cofactor evidence="1 15">
        <name>FMN</name>
        <dbReference type="ChEBI" id="CHEBI:58210"/>
    </cofactor>
</comment>
<dbReference type="PATRIC" id="fig|324602.8.peg.3267"/>
<dbReference type="HOGENOM" id="CLU_014881_0_1_0"/>
<dbReference type="SMR" id="A9WFB6"/>
<dbReference type="Pfam" id="PF01512">
    <property type="entry name" value="Complex1_51K"/>
    <property type="match status" value="1"/>
</dbReference>
<dbReference type="STRING" id="324602.Caur_2901"/>
<keyword evidence="13 15" id="KW-0520">NAD</keyword>
<evidence type="ECO:0000256" key="12">
    <source>
        <dbReference type="ARBA" id="ARBA00023014"/>
    </source>
</evidence>
<keyword evidence="12 15" id="KW-0411">Iron-sulfur</keyword>
<proteinExistence type="inferred from homology"/>
<dbReference type="PANTHER" id="PTHR43578">
    <property type="entry name" value="NADH-QUINONE OXIDOREDUCTASE SUBUNIT F"/>
    <property type="match status" value="1"/>
</dbReference>
<evidence type="ECO:0000313" key="18">
    <source>
        <dbReference type="Proteomes" id="UP000002008"/>
    </source>
</evidence>
<dbReference type="GO" id="GO:0045333">
    <property type="term" value="P:cellular respiration"/>
    <property type="evidence" value="ECO:0000318"/>
    <property type="project" value="GO_Central"/>
</dbReference>
<dbReference type="Gene3D" id="1.20.1440.230">
    <property type="entry name" value="NADH-ubiquinone oxidoreductase 51kDa subunit, iron-sulphur binding domain"/>
    <property type="match status" value="1"/>
</dbReference>
<dbReference type="Gene3D" id="6.10.250.1450">
    <property type="match status" value="1"/>
</dbReference>
<keyword evidence="17" id="KW-0560">Oxidoreductase</keyword>
<dbReference type="SUPFAM" id="SSF142984">
    <property type="entry name" value="Nqo1 middle domain-like"/>
    <property type="match status" value="1"/>
</dbReference>
<dbReference type="KEGG" id="cau:Caur_2901"/>
<dbReference type="InterPro" id="IPR011538">
    <property type="entry name" value="Nuo51_FMN-bd"/>
</dbReference>
<dbReference type="EC" id="7.1.1.-" evidence="15"/>
<evidence type="ECO:0000259" key="16">
    <source>
        <dbReference type="SMART" id="SM00928"/>
    </source>
</evidence>
<organism evidence="17 18">
    <name type="scientific">Chloroflexus aurantiacus (strain ATCC 29366 / DSM 635 / J-10-fl)</name>
    <dbReference type="NCBI Taxonomy" id="324602"/>
    <lineage>
        <taxon>Bacteria</taxon>
        <taxon>Bacillati</taxon>
        <taxon>Chloroflexota</taxon>
        <taxon>Chloroflexia</taxon>
        <taxon>Chloroflexales</taxon>
        <taxon>Chloroflexineae</taxon>
        <taxon>Chloroflexaceae</taxon>
        <taxon>Chloroflexus</taxon>
    </lineage>
</organism>
<dbReference type="eggNOG" id="COG1894">
    <property type="taxonomic scope" value="Bacteria"/>
</dbReference>
<keyword evidence="18" id="KW-1185">Reference proteome</keyword>
<evidence type="ECO:0000256" key="10">
    <source>
        <dbReference type="ARBA" id="ARBA00022967"/>
    </source>
</evidence>
<dbReference type="GO" id="GO:0045271">
    <property type="term" value="C:respiratory chain complex I"/>
    <property type="evidence" value="ECO:0000318"/>
    <property type="project" value="GO_Central"/>
</dbReference>
<dbReference type="PROSITE" id="PS00644">
    <property type="entry name" value="COMPLEX1_51K_1"/>
    <property type="match status" value="1"/>
</dbReference>
<sequence>MFAIWCARKLGSMGLSEHIVMRELDIPDISDFAVYRRHGGWEAYRYALTEKTPADIVQMVKDSGLRGRGGAGFPTGIKWGFLPKGVYPRYLLCNCDESEPGTFNNHQIIDKNPHQLIEGVALSAYAIEANTAYIYMRGEFAAAARTLERAIAQAYEAGFLGKNIFGTGFDLDIYVHRGAGAYICGEETALMESLEGKIGQPRLKPPFPAVAGLYGKPTIINNVETLANVPRIVEKGVAWYRSHGTEKSPGTKCFSLSGHVNRPGNYELPFGVPLRELIESPEYGGGMKGGRPVKIIIPGGASAPWLTADHLDVPLDYESVAAAGSMLGSGAVIVLNDTVSAPHVAYKMDEFFKHESCGKCTPCREGTHWLVRTLHRMVEEGHATAADIDTLHSIYRQMAGNCFCLLGESAVMPIKSALQLFPHEFEALVKRSSSRNGHHIPLAVHR</sequence>
<evidence type="ECO:0000256" key="14">
    <source>
        <dbReference type="ARBA" id="ARBA00047712"/>
    </source>
</evidence>
<dbReference type="GO" id="GO:0048038">
    <property type="term" value="F:quinone binding"/>
    <property type="evidence" value="ECO:0007669"/>
    <property type="project" value="UniProtKB-KW"/>
</dbReference>
<dbReference type="Gene3D" id="3.10.20.600">
    <property type="match status" value="1"/>
</dbReference>
<dbReference type="FunFam" id="3.10.20.600:FF:000003">
    <property type="entry name" value="NADH-quinone oxidoreductase subunit F"/>
    <property type="match status" value="1"/>
</dbReference>
<comment type="function">
    <text evidence="15">NDH-1 shuttles electrons from NADH, via FMN and iron-sulfur (Fe-S) centers, to quinones in the respiratory chain.</text>
</comment>
<dbReference type="FunFam" id="1.20.1440.230:FF:000003">
    <property type="entry name" value="NADH-quinone oxidoreductase subunit F"/>
    <property type="match status" value="1"/>
</dbReference>
<dbReference type="InterPro" id="IPR037207">
    <property type="entry name" value="Nuop51_4Fe4S-bd_sf"/>
</dbReference>
<protein>
    <recommendedName>
        <fullName evidence="4 15">NADH-quinone oxidoreductase subunit F</fullName>
        <ecNumber evidence="15">7.1.1.-</ecNumber>
    </recommendedName>
</protein>
<evidence type="ECO:0000256" key="4">
    <source>
        <dbReference type="ARBA" id="ARBA00019901"/>
    </source>
</evidence>
<keyword evidence="11 15" id="KW-0408">Iron</keyword>
<evidence type="ECO:0000256" key="7">
    <source>
        <dbReference type="ARBA" id="ARBA00022643"/>
    </source>
</evidence>
<evidence type="ECO:0000256" key="8">
    <source>
        <dbReference type="ARBA" id="ARBA00022719"/>
    </source>
</evidence>
<accession>A9WFB6</accession>
<keyword evidence="7 15" id="KW-0288">FMN</keyword>
<dbReference type="FunFam" id="3.40.50.11540:FF:000001">
    <property type="entry name" value="NADH dehydrogenase [ubiquinone] flavoprotein 1, mitochondrial"/>
    <property type="match status" value="1"/>
</dbReference>
<dbReference type="AlphaFoldDB" id="A9WFB6"/>
<dbReference type="InParanoid" id="A9WFB6"/>
<evidence type="ECO:0000256" key="9">
    <source>
        <dbReference type="ARBA" id="ARBA00022723"/>
    </source>
</evidence>
<evidence type="ECO:0000256" key="3">
    <source>
        <dbReference type="ARBA" id="ARBA00007523"/>
    </source>
</evidence>
<dbReference type="Pfam" id="PF10531">
    <property type="entry name" value="SLBB"/>
    <property type="match status" value="1"/>
</dbReference>
<gene>
    <name evidence="17" type="ordered locus">Caur_2901</name>
</gene>
<evidence type="ECO:0000256" key="13">
    <source>
        <dbReference type="ARBA" id="ARBA00023027"/>
    </source>
</evidence>
<dbReference type="InterPro" id="IPR019554">
    <property type="entry name" value="Soluble_ligand-bd"/>
</dbReference>
<keyword evidence="9 15" id="KW-0479">Metal-binding</keyword>
<dbReference type="Gene3D" id="3.40.50.11540">
    <property type="entry name" value="NADH-ubiquinone oxidoreductase 51kDa subunit"/>
    <property type="match status" value="1"/>
</dbReference>
<dbReference type="GO" id="GO:0008137">
    <property type="term" value="F:NADH dehydrogenase (ubiquinone) activity"/>
    <property type="evidence" value="ECO:0007669"/>
    <property type="project" value="InterPro"/>
</dbReference>
<comment type="similarity">
    <text evidence="3 15">Belongs to the complex I 51 kDa subunit family.</text>
</comment>
<keyword evidence="5 15" id="KW-0004">4Fe-4S</keyword>
<dbReference type="EMBL" id="CP000909">
    <property type="protein sequence ID" value="ABY36100.1"/>
    <property type="molecule type" value="Genomic_DNA"/>
</dbReference>
<evidence type="ECO:0000256" key="2">
    <source>
        <dbReference type="ARBA" id="ARBA00001966"/>
    </source>
</evidence>
<name>A9WFB6_CHLAA</name>
<dbReference type="SMART" id="SM00928">
    <property type="entry name" value="NADH_4Fe-4S"/>
    <property type="match status" value="1"/>
</dbReference>
<evidence type="ECO:0000256" key="6">
    <source>
        <dbReference type="ARBA" id="ARBA00022630"/>
    </source>
</evidence>
<dbReference type="InterPro" id="IPR019575">
    <property type="entry name" value="Nuop51_4Fe4S-bd"/>
</dbReference>
<evidence type="ECO:0000256" key="11">
    <source>
        <dbReference type="ARBA" id="ARBA00023004"/>
    </source>
</evidence>
<dbReference type="SUPFAM" id="SSF140490">
    <property type="entry name" value="Nqo1C-terminal domain-like"/>
    <property type="match status" value="1"/>
</dbReference>
<dbReference type="NCBIfam" id="NF010120">
    <property type="entry name" value="PRK13596.1"/>
    <property type="match status" value="1"/>
</dbReference>
<dbReference type="SUPFAM" id="SSF142019">
    <property type="entry name" value="Nqo1 FMN-binding domain-like"/>
    <property type="match status" value="1"/>
</dbReference>
<dbReference type="GO" id="GO:0046872">
    <property type="term" value="F:metal ion binding"/>
    <property type="evidence" value="ECO:0007669"/>
    <property type="project" value="UniProtKB-KW"/>
</dbReference>
<dbReference type="GO" id="GO:0051287">
    <property type="term" value="F:NAD binding"/>
    <property type="evidence" value="ECO:0007669"/>
    <property type="project" value="UniProtKB-UniRule"/>
</dbReference>
<reference evidence="18" key="1">
    <citation type="journal article" date="2011" name="BMC Genomics">
        <title>Complete genome sequence of the filamentous anoxygenic phototrophic bacterium Chloroflexus aurantiacus.</title>
        <authorList>
            <person name="Tang K.H."/>
            <person name="Barry K."/>
            <person name="Chertkov O."/>
            <person name="Dalin E."/>
            <person name="Han C.S."/>
            <person name="Hauser L.J."/>
            <person name="Honchak B.M."/>
            <person name="Karbach L.E."/>
            <person name="Land M.L."/>
            <person name="Lapidus A."/>
            <person name="Larimer F.W."/>
            <person name="Mikhailova N."/>
            <person name="Pitluck S."/>
            <person name="Pierson B.K."/>
            <person name="Blankenship R.E."/>
        </authorList>
    </citation>
    <scope>NUCLEOTIDE SEQUENCE [LARGE SCALE GENOMIC DNA]</scope>
    <source>
        <strain evidence="18">ATCC 29366 / DSM 635 / J-10-fl</strain>
    </source>
</reference>